<reference evidence="2 3" key="1">
    <citation type="journal article" date="2023" name="IMA Fungus">
        <title>Comparative genomic study of the Penicillium genus elucidates a diverse pangenome and 15 lateral gene transfer events.</title>
        <authorList>
            <person name="Petersen C."/>
            <person name="Sorensen T."/>
            <person name="Nielsen M.R."/>
            <person name="Sondergaard T.E."/>
            <person name="Sorensen J.L."/>
            <person name="Fitzpatrick D.A."/>
            <person name="Frisvad J.C."/>
            <person name="Nielsen K.L."/>
        </authorList>
    </citation>
    <scope>NUCLEOTIDE SEQUENCE [LARGE SCALE GENOMIC DNA]</scope>
    <source>
        <strain evidence="2 3">IBT 3361</strain>
    </source>
</reference>
<accession>A0ABQ8WF23</accession>
<feature type="region of interest" description="Disordered" evidence="1">
    <location>
        <begin position="1"/>
        <end position="21"/>
    </location>
</feature>
<protein>
    <submittedName>
        <fullName evidence="2">Uncharacterized protein</fullName>
    </submittedName>
</protein>
<name>A0ABQ8WF23_PENCH</name>
<organism evidence="2 3">
    <name type="scientific">Penicillium chrysogenum</name>
    <name type="common">Penicillium notatum</name>
    <dbReference type="NCBI Taxonomy" id="5076"/>
    <lineage>
        <taxon>Eukaryota</taxon>
        <taxon>Fungi</taxon>
        <taxon>Dikarya</taxon>
        <taxon>Ascomycota</taxon>
        <taxon>Pezizomycotina</taxon>
        <taxon>Eurotiomycetes</taxon>
        <taxon>Eurotiomycetidae</taxon>
        <taxon>Eurotiales</taxon>
        <taxon>Aspergillaceae</taxon>
        <taxon>Penicillium</taxon>
        <taxon>Penicillium chrysogenum species complex</taxon>
    </lineage>
</organism>
<comment type="caution">
    <text evidence="2">The sequence shown here is derived from an EMBL/GenBank/DDBJ whole genome shotgun (WGS) entry which is preliminary data.</text>
</comment>
<sequence>MKSSAALFSSGTGGEERTAGRYRDAVEISTEMRISPHFHPTARSRLIATIHVRFASMSVLLCLEGATLAVSILICMDLPSAGSSLRWMMSPETSMSSNGPLRAAGSDLPLEP</sequence>
<evidence type="ECO:0000313" key="2">
    <source>
        <dbReference type="EMBL" id="KAJ5268566.1"/>
    </source>
</evidence>
<dbReference type="Proteomes" id="UP001220256">
    <property type="component" value="Unassembled WGS sequence"/>
</dbReference>
<keyword evidence="3" id="KW-1185">Reference proteome</keyword>
<proteinExistence type="predicted"/>
<evidence type="ECO:0000313" key="3">
    <source>
        <dbReference type="Proteomes" id="UP001220256"/>
    </source>
</evidence>
<gene>
    <name evidence="2" type="ORF">N7505_004324</name>
</gene>
<evidence type="ECO:0000256" key="1">
    <source>
        <dbReference type="SAM" id="MobiDB-lite"/>
    </source>
</evidence>
<dbReference type="EMBL" id="JAPVEB010000003">
    <property type="protein sequence ID" value="KAJ5268566.1"/>
    <property type="molecule type" value="Genomic_DNA"/>
</dbReference>
<feature type="region of interest" description="Disordered" evidence="1">
    <location>
        <begin position="92"/>
        <end position="112"/>
    </location>
</feature>
<feature type="compositionally biased region" description="Polar residues" evidence="1">
    <location>
        <begin position="1"/>
        <end position="10"/>
    </location>
</feature>